<gene>
    <name evidence="1" type="ORF">BV22DRAFT_933963</name>
</gene>
<reference evidence="1" key="1">
    <citation type="journal article" date="2021" name="New Phytol.">
        <title>Evolutionary innovations through gain and loss of genes in the ectomycorrhizal Boletales.</title>
        <authorList>
            <person name="Wu G."/>
            <person name="Miyauchi S."/>
            <person name="Morin E."/>
            <person name="Kuo A."/>
            <person name="Drula E."/>
            <person name="Varga T."/>
            <person name="Kohler A."/>
            <person name="Feng B."/>
            <person name="Cao Y."/>
            <person name="Lipzen A."/>
            <person name="Daum C."/>
            <person name="Hundley H."/>
            <person name="Pangilinan J."/>
            <person name="Johnson J."/>
            <person name="Barry K."/>
            <person name="LaButti K."/>
            <person name="Ng V."/>
            <person name="Ahrendt S."/>
            <person name="Min B."/>
            <person name="Choi I.G."/>
            <person name="Park H."/>
            <person name="Plett J.M."/>
            <person name="Magnuson J."/>
            <person name="Spatafora J.W."/>
            <person name="Nagy L.G."/>
            <person name="Henrissat B."/>
            <person name="Grigoriev I.V."/>
            <person name="Yang Z.L."/>
            <person name="Xu J."/>
            <person name="Martin F.M."/>
        </authorList>
    </citation>
    <scope>NUCLEOTIDE SEQUENCE</scope>
    <source>
        <strain evidence="1">KUC20120723A-06</strain>
    </source>
</reference>
<evidence type="ECO:0000313" key="2">
    <source>
        <dbReference type="Proteomes" id="UP000790709"/>
    </source>
</evidence>
<name>A0ACB8AWG4_9AGAM</name>
<dbReference type="EMBL" id="MU267002">
    <property type="protein sequence ID" value="KAH7917585.1"/>
    <property type="molecule type" value="Genomic_DNA"/>
</dbReference>
<keyword evidence="2" id="KW-1185">Reference proteome</keyword>
<accession>A0ACB8AWG4</accession>
<evidence type="ECO:0000313" key="1">
    <source>
        <dbReference type="EMBL" id="KAH7917585.1"/>
    </source>
</evidence>
<organism evidence="1 2">
    <name type="scientific">Leucogyrophana mollusca</name>
    <dbReference type="NCBI Taxonomy" id="85980"/>
    <lineage>
        <taxon>Eukaryota</taxon>
        <taxon>Fungi</taxon>
        <taxon>Dikarya</taxon>
        <taxon>Basidiomycota</taxon>
        <taxon>Agaricomycotina</taxon>
        <taxon>Agaricomycetes</taxon>
        <taxon>Agaricomycetidae</taxon>
        <taxon>Boletales</taxon>
        <taxon>Boletales incertae sedis</taxon>
        <taxon>Leucogyrophana</taxon>
    </lineage>
</organism>
<sequence length="83" mass="9100">MTGCPVICLRDCSAQFIHLLMTLYQYFRDLSYSVDLIRQIFAGAQSTASEICAQAPSTSSSSASPPRSSHSTTRHIRSLVTTE</sequence>
<protein>
    <submittedName>
        <fullName evidence="1">Uncharacterized protein</fullName>
    </submittedName>
</protein>
<comment type="caution">
    <text evidence="1">The sequence shown here is derived from an EMBL/GenBank/DDBJ whole genome shotgun (WGS) entry which is preliminary data.</text>
</comment>
<proteinExistence type="predicted"/>
<dbReference type="Proteomes" id="UP000790709">
    <property type="component" value="Unassembled WGS sequence"/>
</dbReference>